<evidence type="ECO:0000313" key="7">
    <source>
        <dbReference type="Proteomes" id="UP001597106"/>
    </source>
</evidence>
<keyword evidence="1 4" id="KW-0349">Heme</keyword>
<comment type="caution">
    <text evidence="6">The sequence shown here is derived from an EMBL/GenBank/DDBJ whole genome shotgun (WGS) entry which is preliminary data.</text>
</comment>
<reference evidence="7" key="1">
    <citation type="journal article" date="2019" name="Int. J. Syst. Evol. Microbiol.">
        <title>The Global Catalogue of Microorganisms (GCM) 10K type strain sequencing project: providing services to taxonomists for standard genome sequencing and annotation.</title>
        <authorList>
            <consortium name="The Broad Institute Genomics Platform"/>
            <consortium name="The Broad Institute Genome Sequencing Center for Infectious Disease"/>
            <person name="Wu L."/>
            <person name="Ma J."/>
        </authorList>
    </citation>
    <scope>NUCLEOTIDE SEQUENCE [LARGE SCALE GENOMIC DNA]</scope>
    <source>
        <strain evidence="7">CCUG 59685</strain>
    </source>
</reference>
<dbReference type="Proteomes" id="UP001597106">
    <property type="component" value="Unassembled WGS sequence"/>
</dbReference>
<evidence type="ECO:0000256" key="1">
    <source>
        <dbReference type="ARBA" id="ARBA00022617"/>
    </source>
</evidence>
<dbReference type="PANTHER" id="PTHR33751:SF1">
    <property type="entry name" value="CBB3-TYPE CYTOCHROME C OXIDASE SUBUNIT FIXP"/>
    <property type="match status" value="1"/>
</dbReference>
<evidence type="ECO:0000259" key="5">
    <source>
        <dbReference type="PROSITE" id="PS51007"/>
    </source>
</evidence>
<name>A0ABW3GMY8_9PROT</name>
<dbReference type="NCBIfam" id="TIGR03872">
    <property type="entry name" value="cytochrome_MoxG"/>
    <property type="match status" value="1"/>
</dbReference>
<dbReference type="PROSITE" id="PS51257">
    <property type="entry name" value="PROKAR_LIPOPROTEIN"/>
    <property type="match status" value="1"/>
</dbReference>
<accession>A0ABW3GMY8</accession>
<dbReference type="SUPFAM" id="SSF46626">
    <property type="entry name" value="Cytochrome c"/>
    <property type="match status" value="1"/>
</dbReference>
<evidence type="ECO:0000256" key="2">
    <source>
        <dbReference type="ARBA" id="ARBA00022723"/>
    </source>
</evidence>
<gene>
    <name evidence="6" type="primary">moxG</name>
    <name evidence="6" type="ORF">ACFQ1T_11935</name>
</gene>
<keyword evidence="2 4" id="KW-0479">Metal-binding</keyword>
<dbReference type="InterPro" id="IPR050597">
    <property type="entry name" value="Cytochrome_c_Oxidase_Subunit"/>
</dbReference>
<dbReference type="PROSITE" id="PS51007">
    <property type="entry name" value="CYTC"/>
    <property type="match status" value="1"/>
</dbReference>
<dbReference type="PANTHER" id="PTHR33751">
    <property type="entry name" value="CBB3-TYPE CYTOCHROME C OXIDASE SUBUNIT FIXP"/>
    <property type="match status" value="1"/>
</dbReference>
<dbReference type="RefSeq" id="WP_379077043.1">
    <property type="nucleotide sequence ID" value="NZ_JBHTJW010000003.1"/>
</dbReference>
<dbReference type="Pfam" id="PF13442">
    <property type="entry name" value="Cytochrome_CBB3"/>
    <property type="match status" value="1"/>
</dbReference>
<evidence type="ECO:0000256" key="3">
    <source>
        <dbReference type="ARBA" id="ARBA00023004"/>
    </source>
</evidence>
<evidence type="ECO:0000256" key="4">
    <source>
        <dbReference type="PROSITE-ProRule" id="PRU00433"/>
    </source>
</evidence>
<proteinExistence type="predicted"/>
<dbReference type="InterPro" id="IPR009056">
    <property type="entry name" value="Cyt_c-like_dom"/>
</dbReference>
<dbReference type="Gene3D" id="1.10.760.10">
    <property type="entry name" value="Cytochrome c-like domain"/>
    <property type="match status" value="1"/>
</dbReference>
<protein>
    <submittedName>
        <fullName evidence="6">Cytochrome c(L), periplasmic</fullName>
    </submittedName>
</protein>
<dbReference type="InterPro" id="IPR036909">
    <property type="entry name" value="Cyt_c-like_dom_sf"/>
</dbReference>
<dbReference type="InterPro" id="IPR009153">
    <property type="entry name" value="Cyt_cL"/>
</dbReference>
<keyword evidence="7" id="KW-1185">Reference proteome</keyword>
<organism evidence="6 7">
    <name type="scientific">Methylophilus glucosoxydans</name>
    <dbReference type="NCBI Taxonomy" id="752553"/>
    <lineage>
        <taxon>Bacteria</taxon>
        <taxon>Pseudomonadati</taxon>
        <taxon>Pseudomonadota</taxon>
        <taxon>Betaproteobacteria</taxon>
        <taxon>Nitrosomonadales</taxon>
        <taxon>Methylophilaceae</taxon>
        <taxon>Methylophilus</taxon>
    </lineage>
</organism>
<evidence type="ECO:0000313" key="6">
    <source>
        <dbReference type="EMBL" id="MFD0930485.1"/>
    </source>
</evidence>
<keyword evidence="3 4" id="KW-0408">Iron</keyword>
<dbReference type="EMBL" id="JBHTJW010000003">
    <property type="protein sequence ID" value="MFD0930485.1"/>
    <property type="molecule type" value="Genomic_DNA"/>
</dbReference>
<sequence>MKESQQPHLRRLRQPLTMALGLTGLVMAAFLTVACAKDESAASPSAAKAEAPATPATAVHVALKDGPPLEFRGTISGDVLEIAPMDGETFTPEAKHFLATGENPYRSDPEAIKKGYTIFSTACSGCHGHLAEGKLGPALADEYWTYPKNQTDKGIFETIYGGANGMMGPQQGRLQVDEIIHIIAWIRHQEEENLKNSGAATPHG</sequence>
<feature type="domain" description="Cytochrome c" evidence="5">
    <location>
        <begin position="110"/>
        <end position="190"/>
    </location>
</feature>